<evidence type="ECO:0000313" key="1">
    <source>
        <dbReference type="EMBL" id="KJZ09481.1"/>
    </source>
</evidence>
<organism evidence="1 2">
    <name type="scientific">Pseudoalteromonas rubra</name>
    <dbReference type="NCBI Taxonomy" id="43658"/>
    <lineage>
        <taxon>Bacteria</taxon>
        <taxon>Pseudomonadati</taxon>
        <taxon>Pseudomonadota</taxon>
        <taxon>Gammaproteobacteria</taxon>
        <taxon>Alteromonadales</taxon>
        <taxon>Pseudoalteromonadaceae</taxon>
        <taxon>Pseudoalteromonas</taxon>
    </lineage>
</organism>
<dbReference type="PATRIC" id="fig|43658.5.peg.2047"/>
<protein>
    <recommendedName>
        <fullName evidence="3">DUF1488 domain-containing protein</fullName>
    </recommendedName>
</protein>
<accession>A0A0F4QP96</accession>
<sequence>MNQQILINDDIHYDDTRQCLVFTAMASGMLVSCVIETTLSKEQALAHFKAHQFDYEMQAEKQIEEEAYSAQGEIELVQL</sequence>
<dbReference type="OrthoDB" id="6465020at2"/>
<dbReference type="EMBL" id="JXYA01000019">
    <property type="protein sequence ID" value="KJZ09481.1"/>
    <property type="molecule type" value="Genomic_DNA"/>
</dbReference>
<comment type="caution">
    <text evidence="1">The sequence shown here is derived from an EMBL/GenBank/DDBJ whole genome shotgun (WGS) entry which is preliminary data.</text>
</comment>
<dbReference type="RefSeq" id="WP_046004772.1">
    <property type="nucleotide sequence ID" value="NZ_JXYA01000019.1"/>
</dbReference>
<evidence type="ECO:0008006" key="3">
    <source>
        <dbReference type="Google" id="ProtNLM"/>
    </source>
</evidence>
<dbReference type="SUPFAM" id="SSF160272">
    <property type="entry name" value="Shew3726-like"/>
    <property type="match status" value="1"/>
</dbReference>
<reference evidence="1 2" key="1">
    <citation type="journal article" date="2015" name="BMC Genomics">
        <title>Genome mining reveals unlocked bioactive potential of marine Gram-negative bacteria.</title>
        <authorList>
            <person name="Machado H."/>
            <person name="Sonnenschein E.C."/>
            <person name="Melchiorsen J."/>
            <person name="Gram L."/>
        </authorList>
    </citation>
    <scope>NUCLEOTIDE SEQUENCE [LARGE SCALE GENOMIC DNA]</scope>
    <source>
        <strain evidence="1 2">S2471</strain>
    </source>
</reference>
<proteinExistence type="predicted"/>
<gene>
    <name evidence="1" type="ORF">TW77_09645</name>
</gene>
<evidence type="ECO:0000313" key="2">
    <source>
        <dbReference type="Proteomes" id="UP000033452"/>
    </source>
</evidence>
<name>A0A0F4QP96_9GAMM</name>
<dbReference type="Pfam" id="PF07369">
    <property type="entry name" value="DUF1488"/>
    <property type="match status" value="1"/>
</dbReference>
<dbReference type="Gene3D" id="3.30.160.140">
    <property type="entry name" value="Shew3726-like"/>
    <property type="match status" value="1"/>
</dbReference>
<dbReference type="InterPro" id="IPR009962">
    <property type="entry name" value="DUF1488"/>
</dbReference>
<keyword evidence="2" id="KW-1185">Reference proteome</keyword>
<dbReference type="Proteomes" id="UP000033452">
    <property type="component" value="Unassembled WGS sequence"/>
</dbReference>
<dbReference type="AlphaFoldDB" id="A0A0F4QP96"/>
<dbReference type="InterPro" id="IPR036692">
    <property type="entry name" value="Shew3726-like_sf"/>
</dbReference>